<name>A0ABR1PC48_DIAER</name>
<gene>
    <name evidence="1" type="ORF">SLS63_005249</name>
</gene>
<accession>A0ABR1PC48</accession>
<keyword evidence="2" id="KW-1185">Reference proteome</keyword>
<protein>
    <submittedName>
        <fullName evidence="1">Uncharacterized protein</fullName>
    </submittedName>
</protein>
<dbReference type="Proteomes" id="UP001430848">
    <property type="component" value="Unassembled WGS sequence"/>
</dbReference>
<dbReference type="EMBL" id="JAKNSF020000021">
    <property type="protein sequence ID" value="KAK7731951.1"/>
    <property type="molecule type" value="Genomic_DNA"/>
</dbReference>
<proteinExistence type="predicted"/>
<evidence type="ECO:0000313" key="2">
    <source>
        <dbReference type="Proteomes" id="UP001430848"/>
    </source>
</evidence>
<comment type="caution">
    <text evidence="1">The sequence shown here is derived from an EMBL/GenBank/DDBJ whole genome shotgun (WGS) entry which is preliminary data.</text>
</comment>
<sequence>MGPESHQTRLASLCLGDSGAAKLEIQLAIGLKSLVDQPLRSASPSDALFESPDAIAAACLGIAGGIILTRFLTRFLNVSYPQKRAPVSQAPPPGPIPPVSWALTADQETCDDVQTILSAAFEMASKSPIQGRDQAVREASFHVPYEIARLNPDAPRFRVEDMGPMPPLQKLWKDMKNIGFHVTAPFDVEKEARVFLYFPNDAPRATAAFLAINTEFHPVGERNAQGKVTTPEDQDGITTIAAIIWICQTINWRRHHPDVLDRIEPGLLPVIMSFRDTACGSLWDTHVELFTSPEAQKVMMNFTKITS</sequence>
<reference evidence="1 2" key="1">
    <citation type="submission" date="2024-02" db="EMBL/GenBank/DDBJ databases">
        <title>De novo assembly and annotation of 12 fungi associated with fruit tree decline syndrome in Ontario, Canada.</title>
        <authorList>
            <person name="Sulman M."/>
            <person name="Ellouze W."/>
            <person name="Ilyukhin E."/>
        </authorList>
    </citation>
    <scope>NUCLEOTIDE SEQUENCE [LARGE SCALE GENOMIC DNA]</scope>
    <source>
        <strain evidence="1 2">M169</strain>
    </source>
</reference>
<organism evidence="1 2">
    <name type="scientific">Diaporthe eres</name>
    <name type="common">Phomopsis oblonga</name>
    <dbReference type="NCBI Taxonomy" id="83184"/>
    <lineage>
        <taxon>Eukaryota</taxon>
        <taxon>Fungi</taxon>
        <taxon>Dikarya</taxon>
        <taxon>Ascomycota</taxon>
        <taxon>Pezizomycotina</taxon>
        <taxon>Sordariomycetes</taxon>
        <taxon>Sordariomycetidae</taxon>
        <taxon>Diaporthales</taxon>
        <taxon>Diaporthaceae</taxon>
        <taxon>Diaporthe</taxon>
        <taxon>Diaporthe eres species complex</taxon>
    </lineage>
</organism>
<evidence type="ECO:0000313" key="1">
    <source>
        <dbReference type="EMBL" id="KAK7731951.1"/>
    </source>
</evidence>